<keyword evidence="4 9" id="KW-0418">Kinase</keyword>
<reference evidence="10" key="1">
    <citation type="journal article" date="2019" name="Int. J. Syst. Evol. Microbiol.">
        <title>The Global Catalogue of Microorganisms (GCM) 10K type strain sequencing project: providing services to taxonomists for standard genome sequencing and annotation.</title>
        <authorList>
            <consortium name="The Broad Institute Genomics Platform"/>
            <consortium name="The Broad Institute Genome Sequencing Center for Infectious Disease"/>
            <person name="Wu L."/>
            <person name="Ma J."/>
        </authorList>
    </citation>
    <scope>NUCLEOTIDE SEQUENCE [LARGE SCALE GENOMIC DNA]</scope>
    <source>
        <strain evidence="10">JCM 17442</strain>
    </source>
</reference>
<name>A0ABP8E1Q5_9MICO</name>
<dbReference type="SUPFAM" id="SSF142764">
    <property type="entry name" value="YgbK-like"/>
    <property type="match status" value="1"/>
</dbReference>
<comment type="similarity">
    <text evidence="1">Belongs to the four-carbon acid sugar kinase family.</text>
</comment>
<keyword evidence="3" id="KW-0547">Nucleotide-binding</keyword>
<keyword evidence="6" id="KW-0119">Carbohydrate metabolism</keyword>
<dbReference type="InterPro" id="IPR037051">
    <property type="entry name" value="4-carb_acid_sugar_kinase_N_sf"/>
</dbReference>
<keyword evidence="10" id="KW-1185">Reference proteome</keyword>
<keyword evidence="5" id="KW-0067">ATP-binding</keyword>
<protein>
    <submittedName>
        <fullName evidence="9">Four-carbon acid sugar kinase family protein</fullName>
    </submittedName>
</protein>
<evidence type="ECO:0000256" key="1">
    <source>
        <dbReference type="ARBA" id="ARBA00005715"/>
    </source>
</evidence>
<gene>
    <name evidence="9" type="ORF">GCM10022256_15410</name>
</gene>
<dbReference type="InterPro" id="IPR042213">
    <property type="entry name" value="NBD_C_sf"/>
</dbReference>
<evidence type="ECO:0000256" key="2">
    <source>
        <dbReference type="ARBA" id="ARBA00022679"/>
    </source>
</evidence>
<feature type="domain" description="Four-carbon acid sugar kinase N-terminal" evidence="7">
    <location>
        <begin position="9"/>
        <end position="218"/>
    </location>
</feature>
<sequence length="393" mass="40062">MTALPGTLTIIADDLTGAADAAGSYGGRSSAIVLDSAACWPTADIVAVDTESRYLSPEGAAERVAAAVHRSLAQQRPVFKKIDSLLRGHIGVEVAAALAALGGQDRGLAVVAPAFPATGRTTVGGIVHIDGAPNAAGRHGGDVAHALREAGLRVGVLRPRAEDTAEHLAADLERARADGLDAVVVDAVDDDDLERIARATELLTGTCLPTGSGGLAAHMLRESSDGLTPAPSRGGAERVLIVVGSYSGVARSQVDELVRSGATLVEVARLTDGGLVPLLEDLGIGGDVVLTPELLAPIEKDNALDVAAALAATASRNAHLFGALVLTGGETARAVLDTLQIDRLRVHGALEPGVVLSSHPDVGPLLVTKAGAFGDTHTLARIARSLRDPLNEE</sequence>
<evidence type="ECO:0000259" key="7">
    <source>
        <dbReference type="Pfam" id="PF07005"/>
    </source>
</evidence>
<dbReference type="Proteomes" id="UP001501594">
    <property type="component" value="Unassembled WGS sequence"/>
</dbReference>
<dbReference type="InterPro" id="IPR010737">
    <property type="entry name" value="4-carb_acid_sugar_kinase_N"/>
</dbReference>
<proteinExistence type="inferred from homology"/>
<comment type="caution">
    <text evidence="9">The sequence shown here is derived from an EMBL/GenBank/DDBJ whole genome shotgun (WGS) entry which is preliminary data.</text>
</comment>
<keyword evidence="2" id="KW-0808">Transferase</keyword>
<evidence type="ECO:0000256" key="6">
    <source>
        <dbReference type="ARBA" id="ARBA00023277"/>
    </source>
</evidence>
<evidence type="ECO:0000313" key="10">
    <source>
        <dbReference type="Proteomes" id="UP001501594"/>
    </source>
</evidence>
<evidence type="ECO:0000256" key="3">
    <source>
        <dbReference type="ARBA" id="ARBA00022741"/>
    </source>
</evidence>
<dbReference type="EMBL" id="BAABAU010000001">
    <property type="protein sequence ID" value="GAA4265929.1"/>
    <property type="molecule type" value="Genomic_DNA"/>
</dbReference>
<evidence type="ECO:0000256" key="5">
    <source>
        <dbReference type="ARBA" id="ARBA00022840"/>
    </source>
</evidence>
<organism evidence="9 10">
    <name type="scientific">Frondihabitans peucedani</name>
    <dbReference type="NCBI Taxonomy" id="598626"/>
    <lineage>
        <taxon>Bacteria</taxon>
        <taxon>Bacillati</taxon>
        <taxon>Actinomycetota</taxon>
        <taxon>Actinomycetes</taxon>
        <taxon>Micrococcales</taxon>
        <taxon>Microbacteriaceae</taxon>
        <taxon>Frondihabitans</taxon>
    </lineage>
</organism>
<dbReference type="Pfam" id="PF17042">
    <property type="entry name" value="NBD_C"/>
    <property type="match status" value="1"/>
</dbReference>
<evidence type="ECO:0000256" key="4">
    <source>
        <dbReference type="ARBA" id="ARBA00022777"/>
    </source>
</evidence>
<feature type="domain" description="Four-carbon acid sugar kinase nucleotide binding" evidence="8">
    <location>
        <begin position="303"/>
        <end position="379"/>
    </location>
</feature>
<dbReference type="Gene3D" id="3.40.50.10840">
    <property type="entry name" value="Putative sugar-binding, N-terminal domain"/>
    <property type="match status" value="1"/>
</dbReference>
<dbReference type="Gene3D" id="3.40.980.20">
    <property type="entry name" value="Four-carbon acid sugar kinase, nucleotide binding domain"/>
    <property type="match status" value="1"/>
</dbReference>
<dbReference type="RefSeq" id="WP_344794717.1">
    <property type="nucleotide sequence ID" value="NZ_BAABAU010000001.1"/>
</dbReference>
<evidence type="ECO:0000313" key="9">
    <source>
        <dbReference type="EMBL" id="GAA4265929.1"/>
    </source>
</evidence>
<evidence type="ECO:0000259" key="8">
    <source>
        <dbReference type="Pfam" id="PF17042"/>
    </source>
</evidence>
<dbReference type="GO" id="GO:0016301">
    <property type="term" value="F:kinase activity"/>
    <property type="evidence" value="ECO:0007669"/>
    <property type="project" value="UniProtKB-KW"/>
</dbReference>
<accession>A0ABP8E1Q5</accession>
<dbReference type="InterPro" id="IPR031475">
    <property type="entry name" value="NBD_C"/>
</dbReference>
<dbReference type="Pfam" id="PF07005">
    <property type="entry name" value="SBD_N"/>
    <property type="match status" value="1"/>
</dbReference>